<organism evidence="1 2">
    <name type="scientific">Periconia macrospinosa</name>
    <dbReference type="NCBI Taxonomy" id="97972"/>
    <lineage>
        <taxon>Eukaryota</taxon>
        <taxon>Fungi</taxon>
        <taxon>Dikarya</taxon>
        <taxon>Ascomycota</taxon>
        <taxon>Pezizomycotina</taxon>
        <taxon>Dothideomycetes</taxon>
        <taxon>Pleosporomycetidae</taxon>
        <taxon>Pleosporales</taxon>
        <taxon>Massarineae</taxon>
        <taxon>Periconiaceae</taxon>
        <taxon>Periconia</taxon>
    </lineage>
</organism>
<accession>A0A2V1E0Y1</accession>
<proteinExistence type="predicted"/>
<dbReference type="EMBL" id="KZ805338">
    <property type="protein sequence ID" value="PVI02810.1"/>
    <property type="molecule type" value="Genomic_DNA"/>
</dbReference>
<gene>
    <name evidence="1" type="ORF">DM02DRAFT_653127</name>
</gene>
<name>A0A2V1E0Y1_9PLEO</name>
<dbReference type="AlphaFoldDB" id="A0A2V1E0Y1"/>
<keyword evidence="2" id="KW-1185">Reference proteome</keyword>
<sequence>MSLTPLQLEFINDYRKNMTGKPTYAMQAELKNWRTTFFVQVPNVTDEERIG</sequence>
<dbReference type="Proteomes" id="UP000244855">
    <property type="component" value="Unassembled WGS sequence"/>
</dbReference>
<evidence type="ECO:0000313" key="1">
    <source>
        <dbReference type="EMBL" id="PVI02810.1"/>
    </source>
</evidence>
<protein>
    <submittedName>
        <fullName evidence="1">Uncharacterized protein</fullName>
    </submittedName>
</protein>
<reference evidence="1 2" key="1">
    <citation type="journal article" date="2018" name="Sci. Rep.">
        <title>Comparative genomics provides insights into the lifestyle and reveals functional heterogeneity of dark septate endophytic fungi.</title>
        <authorList>
            <person name="Knapp D.G."/>
            <person name="Nemeth J.B."/>
            <person name="Barry K."/>
            <person name="Hainaut M."/>
            <person name="Henrissat B."/>
            <person name="Johnson J."/>
            <person name="Kuo A."/>
            <person name="Lim J.H.P."/>
            <person name="Lipzen A."/>
            <person name="Nolan M."/>
            <person name="Ohm R.A."/>
            <person name="Tamas L."/>
            <person name="Grigoriev I.V."/>
            <person name="Spatafora J.W."/>
            <person name="Nagy L.G."/>
            <person name="Kovacs G.M."/>
        </authorList>
    </citation>
    <scope>NUCLEOTIDE SEQUENCE [LARGE SCALE GENOMIC DNA]</scope>
    <source>
        <strain evidence="1 2">DSE2036</strain>
    </source>
</reference>
<evidence type="ECO:0000313" key="2">
    <source>
        <dbReference type="Proteomes" id="UP000244855"/>
    </source>
</evidence>